<evidence type="ECO:0000256" key="1">
    <source>
        <dbReference type="SAM" id="Phobius"/>
    </source>
</evidence>
<protein>
    <recommendedName>
        <fullName evidence="4">DUF2232 domain-containing protein</fullName>
    </recommendedName>
</protein>
<feature type="transmembrane region" description="Helical" evidence="1">
    <location>
        <begin position="48"/>
        <end position="66"/>
    </location>
</feature>
<evidence type="ECO:0008006" key="4">
    <source>
        <dbReference type="Google" id="ProtNLM"/>
    </source>
</evidence>
<dbReference type="EMBL" id="DMND01000068">
    <property type="protein sequence ID" value="HAN26979.1"/>
    <property type="molecule type" value="Genomic_DNA"/>
</dbReference>
<keyword evidence="1" id="KW-0812">Transmembrane</keyword>
<feature type="transmembrane region" description="Helical" evidence="1">
    <location>
        <begin position="149"/>
        <end position="171"/>
    </location>
</feature>
<organism evidence="2 3">
    <name type="scientific">Haliea salexigens</name>
    <dbReference type="NCBI Taxonomy" id="287487"/>
    <lineage>
        <taxon>Bacteria</taxon>
        <taxon>Pseudomonadati</taxon>
        <taxon>Pseudomonadota</taxon>
        <taxon>Gammaproteobacteria</taxon>
        <taxon>Cellvibrionales</taxon>
        <taxon>Halieaceae</taxon>
        <taxon>Haliea</taxon>
    </lineage>
</organism>
<comment type="caution">
    <text evidence="2">The sequence shown here is derived from an EMBL/GenBank/DDBJ whole genome shotgun (WGS) entry which is preliminary data.</text>
</comment>
<keyword evidence="1" id="KW-0472">Membrane</keyword>
<feature type="transmembrane region" description="Helical" evidence="1">
    <location>
        <begin position="72"/>
        <end position="96"/>
    </location>
</feature>
<feature type="transmembrane region" description="Helical" evidence="1">
    <location>
        <begin position="218"/>
        <end position="238"/>
    </location>
</feature>
<gene>
    <name evidence="2" type="ORF">DCP75_04525</name>
</gene>
<sequence>MKGLANFVMRGRLQALLVAVAGSGSLLFCWISAAAIALVALRQGPGQGLWLLLWAVLPAGALMLVFGDSGPFALLLGTTALALVLRLTVSLPLALLASVPVGLLTGLGISVFGGELLAQMLAFFDQFLASLEQQMAADNAAVALPRPTALQVAGMLGAANATLSVLCLLLARWWQAALYNPGGFGGEFRTLYYPPAVSTLLVVGAAALVAMGPEFRPWAAVCAVPLTAAGLALAHARVAQRGRGSGLLTALYVGWLLVDLVKLLVVLLAVVDSWWGFRQRWAAVGQDVRRRDEEDDRDNRG</sequence>
<accession>A0A3C1KJS1</accession>
<feature type="transmembrane region" description="Helical" evidence="1">
    <location>
        <begin position="191"/>
        <end position="212"/>
    </location>
</feature>
<reference evidence="2 3" key="1">
    <citation type="journal article" date="2018" name="Nat. Biotechnol.">
        <title>A standardized bacterial taxonomy based on genome phylogeny substantially revises the tree of life.</title>
        <authorList>
            <person name="Parks D.H."/>
            <person name="Chuvochina M."/>
            <person name="Waite D.W."/>
            <person name="Rinke C."/>
            <person name="Skarshewski A."/>
            <person name="Chaumeil P.A."/>
            <person name="Hugenholtz P."/>
        </authorList>
    </citation>
    <scope>NUCLEOTIDE SEQUENCE [LARGE SCALE GENOMIC DNA]</scope>
    <source>
        <strain evidence="2">UBA9158</strain>
    </source>
</reference>
<dbReference type="Proteomes" id="UP000259273">
    <property type="component" value="Unassembled WGS sequence"/>
</dbReference>
<name>A0A3C1KJS1_9GAMM</name>
<keyword evidence="1" id="KW-1133">Transmembrane helix</keyword>
<dbReference type="STRING" id="1121937.GCA_000423125_03331"/>
<feature type="transmembrane region" description="Helical" evidence="1">
    <location>
        <begin position="15"/>
        <end position="41"/>
    </location>
</feature>
<feature type="transmembrane region" description="Helical" evidence="1">
    <location>
        <begin position="250"/>
        <end position="271"/>
    </location>
</feature>
<evidence type="ECO:0000313" key="3">
    <source>
        <dbReference type="Proteomes" id="UP000259273"/>
    </source>
</evidence>
<feature type="transmembrane region" description="Helical" evidence="1">
    <location>
        <begin position="103"/>
        <end position="129"/>
    </location>
</feature>
<dbReference type="AlphaFoldDB" id="A0A3C1KJS1"/>
<proteinExistence type="predicted"/>
<evidence type="ECO:0000313" key="2">
    <source>
        <dbReference type="EMBL" id="HAN26979.1"/>
    </source>
</evidence>